<gene>
    <name evidence="1" type="ORF">PspYZU05_192</name>
</gene>
<reference evidence="1 2" key="1">
    <citation type="submission" date="2017-04" db="EMBL/GenBank/DDBJ databases">
        <title>Isolation of lytic bacteriophages infecting Pseudomonas strains for biocontrol of fish and shrimp spoilage during chilled storage.</title>
        <authorList>
            <person name="Yang Z."/>
            <person name="Tao X."/>
            <person name="Gao L."/>
            <person name="Rao S."/>
        </authorList>
    </citation>
    <scope>NUCLEOTIDE SEQUENCE [LARGE SCALE GENOMIC DNA]</scope>
</reference>
<protein>
    <submittedName>
        <fullName evidence="1">Uncharacterized protein</fullName>
    </submittedName>
</protein>
<organism evidence="1 2">
    <name type="scientific">Pseudomonas phage PspYZU05</name>
    <dbReference type="NCBI Taxonomy" id="1983556"/>
    <lineage>
        <taxon>Viruses</taxon>
        <taxon>Duplodnaviria</taxon>
        <taxon>Heunggongvirae</taxon>
        <taxon>Uroviricota</taxon>
        <taxon>Caudoviricetes</taxon>
        <taxon>Pantevenvirales</taxon>
        <taxon>Straboviridae</taxon>
        <taxon>Jiangsuvirus</taxon>
        <taxon>Jiangsuvirus pspyzu05</taxon>
    </lineage>
</organism>
<keyword evidence="2" id="KW-1185">Reference proteome</keyword>
<evidence type="ECO:0000313" key="2">
    <source>
        <dbReference type="Proteomes" id="UP000247773"/>
    </source>
</evidence>
<sequence length="187" mass="21096">MKLRNLVVAYLYNKDSQVPVRKFCPECVVLEENFTTEEISKMIDSGLEIARGIALDSLIRVKAIDKVKAPSVNGGICSYAIKEIRSVLREFSEDNIDELIELNTLLYSGAPFTCYTITGIAQVIFKLFAVENFDKWPKFNGNHSFPVPAPSGVTSSEVDAFYRLSRWEGEYGDLRLELLNFLIGELK</sequence>
<name>A0A2U7NJM3_9CAUD</name>
<accession>A0A2U7NJM3</accession>
<dbReference type="EMBL" id="KY971610">
    <property type="protein sequence ID" value="ASD52144.1"/>
    <property type="molecule type" value="Genomic_DNA"/>
</dbReference>
<evidence type="ECO:0000313" key="1">
    <source>
        <dbReference type="EMBL" id="ASD52144.1"/>
    </source>
</evidence>
<proteinExistence type="predicted"/>
<dbReference type="Proteomes" id="UP000247773">
    <property type="component" value="Genome"/>
</dbReference>